<gene>
    <name evidence="5" type="ORF">BJ508DRAFT_417709</name>
</gene>
<dbReference type="InterPro" id="IPR011013">
    <property type="entry name" value="Gal_mutarotase_sf_dom"/>
</dbReference>
<dbReference type="Gene3D" id="2.70.98.10">
    <property type="match status" value="1"/>
</dbReference>
<reference evidence="5 6" key="1">
    <citation type="journal article" date="2018" name="Nat. Ecol. Evol.">
        <title>Pezizomycetes genomes reveal the molecular basis of ectomycorrhizal truffle lifestyle.</title>
        <authorList>
            <person name="Murat C."/>
            <person name="Payen T."/>
            <person name="Noel B."/>
            <person name="Kuo A."/>
            <person name="Morin E."/>
            <person name="Chen J."/>
            <person name="Kohler A."/>
            <person name="Krizsan K."/>
            <person name="Balestrini R."/>
            <person name="Da Silva C."/>
            <person name="Montanini B."/>
            <person name="Hainaut M."/>
            <person name="Levati E."/>
            <person name="Barry K.W."/>
            <person name="Belfiori B."/>
            <person name="Cichocki N."/>
            <person name="Clum A."/>
            <person name="Dockter R.B."/>
            <person name="Fauchery L."/>
            <person name="Guy J."/>
            <person name="Iotti M."/>
            <person name="Le Tacon F."/>
            <person name="Lindquist E.A."/>
            <person name="Lipzen A."/>
            <person name="Malagnac F."/>
            <person name="Mello A."/>
            <person name="Molinier V."/>
            <person name="Miyauchi S."/>
            <person name="Poulain J."/>
            <person name="Riccioni C."/>
            <person name="Rubini A."/>
            <person name="Sitrit Y."/>
            <person name="Splivallo R."/>
            <person name="Traeger S."/>
            <person name="Wang M."/>
            <person name="Zifcakova L."/>
            <person name="Wipf D."/>
            <person name="Zambonelli A."/>
            <person name="Paolocci F."/>
            <person name="Nowrousian M."/>
            <person name="Ottonello S."/>
            <person name="Baldrian P."/>
            <person name="Spatafora J.W."/>
            <person name="Henrissat B."/>
            <person name="Nagy L.G."/>
            <person name="Aury J.M."/>
            <person name="Wincker P."/>
            <person name="Grigoriev I.V."/>
            <person name="Bonfante P."/>
            <person name="Martin F.M."/>
        </authorList>
    </citation>
    <scope>NUCLEOTIDE SEQUENCE [LARGE SCALE GENOMIC DNA]</scope>
    <source>
        <strain evidence="5 6">RN42</strain>
    </source>
</reference>
<dbReference type="SUPFAM" id="SSF74650">
    <property type="entry name" value="Galactose mutarotase-like"/>
    <property type="match status" value="1"/>
</dbReference>
<dbReference type="InterPro" id="IPR047215">
    <property type="entry name" value="Galactose_mutarotase-like"/>
</dbReference>
<protein>
    <submittedName>
        <fullName evidence="5">Aldose 1-epimeras-like protein</fullName>
    </submittedName>
</protein>
<keyword evidence="4" id="KW-0732">Signal</keyword>
<dbReference type="FunFam" id="2.70.98.10:FF:000014">
    <property type="entry name" value="Aldose 1-epimerase, putative"/>
    <property type="match status" value="1"/>
</dbReference>
<dbReference type="GO" id="GO:0004034">
    <property type="term" value="F:aldose 1-epimerase activity"/>
    <property type="evidence" value="ECO:0007669"/>
    <property type="project" value="TreeGrafter"/>
</dbReference>
<dbReference type="GO" id="GO:0006006">
    <property type="term" value="P:glucose metabolic process"/>
    <property type="evidence" value="ECO:0007669"/>
    <property type="project" value="TreeGrafter"/>
</dbReference>
<dbReference type="PANTHER" id="PTHR10091:SF2">
    <property type="entry name" value="ALDOSE 1-EPIMERASE"/>
    <property type="match status" value="1"/>
</dbReference>
<evidence type="ECO:0000256" key="4">
    <source>
        <dbReference type="SAM" id="SignalP"/>
    </source>
</evidence>
<sequence length="387" mass="43142">MLFKSVILAACAGAAIASPTKGVPKPDADGKYTLEAPGIRAQFIPFAASITNLFVKDKNGTERDIVLGYDKASQYENDPYHPNYGAVPGRYVNRIGDATFEINGKRYYTQRNDGNNTLHSGTNGWSYRSWETTKVSKDSITFSIHDADNSTGMPGRVEGKATYTLKKNSWIVRLEAKSLDTLTPLMLTQHTYFNLDAYANPATDLIMNHTYYTPYSKRMLANRGDMVPTGEIPYLPKGDINDFWSKPKQLGTNSGDPEWVGNCGTASGCAGYNNLWIIDRPKKQSWKAGKPSFTLKSEWSGIKVEGWSNQEGVQIYTCYWNPNGEVPLKSTQGGPASNGFVNSNGCIAIEYQDWNDGINHPEWKRKQFYGPGETYVWEAIYKFSADK</sequence>
<evidence type="ECO:0000256" key="3">
    <source>
        <dbReference type="ARBA" id="ARBA00023277"/>
    </source>
</evidence>
<keyword evidence="3" id="KW-0119">Carbohydrate metabolism</keyword>
<evidence type="ECO:0000256" key="2">
    <source>
        <dbReference type="ARBA" id="ARBA00023235"/>
    </source>
</evidence>
<dbReference type="OrthoDB" id="274691at2759"/>
<dbReference type="Pfam" id="PF01263">
    <property type="entry name" value="Aldose_epim"/>
    <property type="match status" value="1"/>
</dbReference>
<accession>A0A3N4I2X0</accession>
<feature type="signal peptide" evidence="4">
    <location>
        <begin position="1"/>
        <end position="17"/>
    </location>
</feature>
<feature type="chain" id="PRO_5017968698" evidence="4">
    <location>
        <begin position="18"/>
        <end position="387"/>
    </location>
</feature>
<organism evidence="5 6">
    <name type="scientific">Ascobolus immersus RN42</name>
    <dbReference type="NCBI Taxonomy" id="1160509"/>
    <lineage>
        <taxon>Eukaryota</taxon>
        <taxon>Fungi</taxon>
        <taxon>Dikarya</taxon>
        <taxon>Ascomycota</taxon>
        <taxon>Pezizomycotina</taxon>
        <taxon>Pezizomycetes</taxon>
        <taxon>Pezizales</taxon>
        <taxon>Ascobolaceae</taxon>
        <taxon>Ascobolus</taxon>
    </lineage>
</organism>
<dbReference type="CDD" id="cd09019">
    <property type="entry name" value="galactose_mutarotase_like"/>
    <property type="match status" value="1"/>
</dbReference>
<evidence type="ECO:0000313" key="6">
    <source>
        <dbReference type="Proteomes" id="UP000275078"/>
    </source>
</evidence>
<proteinExistence type="inferred from homology"/>
<keyword evidence="2" id="KW-0413">Isomerase</keyword>
<dbReference type="AlphaFoldDB" id="A0A3N4I2X0"/>
<dbReference type="InterPro" id="IPR014718">
    <property type="entry name" value="GH-type_carb-bd"/>
</dbReference>
<dbReference type="STRING" id="1160509.A0A3N4I2X0"/>
<dbReference type="PANTHER" id="PTHR10091">
    <property type="entry name" value="ALDOSE-1-EPIMERASE"/>
    <property type="match status" value="1"/>
</dbReference>
<evidence type="ECO:0000256" key="1">
    <source>
        <dbReference type="ARBA" id="ARBA00006206"/>
    </source>
</evidence>
<keyword evidence="6" id="KW-1185">Reference proteome</keyword>
<dbReference type="Proteomes" id="UP000275078">
    <property type="component" value="Unassembled WGS sequence"/>
</dbReference>
<dbReference type="GO" id="GO:0033499">
    <property type="term" value="P:galactose catabolic process via UDP-galactose, Leloir pathway"/>
    <property type="evidence" value="ECO:0007669"/>
    <property type="project" value="TreeGrafter"/>
</dbReference>
<evidence type="ECO:0000313" key="5">
    <source>
        <dbReference type="EMBL" id="RPA76204.1"/>
    </source>
</evidence>
<dbReference type="GO" id="GO:0030246">
    <property type="term" value="F:carbohydrate binding"/>
    <property type="evidence" value="ECO:0007669"/>
    <property type="project" value="InterPro"/>
</dbReference>
<dbReference type="InterPro" id="IPR008183">
    <property type="entry name" value="Aldose_1/G6P_1-epimerase"/>
</dbReference>
<name>A0A3N4I2X0_ASCIM</name>
<comment type="similarity">
    <text evidence="1">Belongs to the aldose epimerase family.</text>
</comment>
<dbReference type="EMBL" id="ML119749">
    <property type="protein sequence ID" value="RPA76204.1"/>
    <property type="molecule type" value="Genomic_DNA"/>
</dbReference>